<accession>A0A915L099</accession>
<protein>
    <submittedName>
        <fullName evidence="3">Uncharacterized protein</fullName>
    </submittedName>
</protein>
<feature type="region of interest" description="Disordered" evidence="1">
    <location>
        <begin position="1"/>
        <end position="23"/>
    </location>
</feature>
<evidence type="ECO:0000256" key="1">
    <source>
        <dbReference type="SAM" id="MobiDB-lite"/>
    </source>
</evidence>
<organism evidence="2 3">
    <name type="scientific">Romanomermis culicivorax</name>
    <name type="common">Nematode worm</name>
    <dbReference type="NCBI Taxonomy" id="13658"/>
    <lineage>
        <taxon>Eukaryota</taxon>
        <taxon>Metazoa</taxon>
        <taxon>Ecdysozoa</taxon>
        <taxon>Nematoda</taxon>
        <taxon>Enoplea</taxon>
        <taxon>Dorylaimia</taxon>
        <taxon>Mermithida</taxon>
        <taxon>Mermithoidea</taxon>
        <taxon>Mermithidae</taxon>
        <taxon>Romanomermis</taxon>
    </lineage>
</organism>
<dbReference type="Proteomes" id="UP000887565">
    <property type="component" value="Unplaced"/>
</dbReference>
<proteinExistence type="predicted"/>
<dbReference type="AlphaFoldDB" id="A0A915L099"/>
<feature type="compositionally biased region" description="Acidic residues" evidence="1">
    <location>
        <begin position="1"/>
        <end position="10"/>
    </location>
</feature>
<name>A0A915L099_ROMCU</name>
<evidence type="ECO:0000313" key="2">
    <source>
        <dbReference type="Proteomes" id="UP000887565"/>
    </source>
</evidence>
<keyword evidence="2" id="KW-1185">Reference proteome</keyword>
<reference evidence="3" key="1">
    <citation type="submission" date="2022-11" db="UniProtKB">
        <authorList>
            <consortium name="WormBaseParasite"/>
        </authorList>
    </citation>
    <scope>IDENTIFICATION</scope>
</reference>
<dbReference type="WBParaSite" id="nRc.2.0.1.t43188-RA">
    <property type="protein sequence ID" value="nRc.2.0.1.t43188-RA"/>
    <property type="gene ID" value="nRc.2.0.1.g43188"/>
</dbReference>
<evidence type="ECO:0000313" key="3">
    <source>
        <dbReference type="WBParaSite" id="nRc.2.0.1.t43188-RA"/>
    </source>
</evidence>
<sequence>MLLSDQEDDHEPAALVNDQQTKLEEEKLQITPEKMTEKLNIDEEDRKIATEKGSPDEYNGHFSLCPSIQVMKTNIEIPHSKARFVEKIVAEIPHSWQGEKVKSFSSNYYVCATSKTNCHAVMAAMSVAVP</sequence>